<evidence type="ECO:0000256" key="6">
    <source>
        <dbReference type="ARBA" id="ARBA00023157"/>
    </source>
</evidence>
<evidence type="ECO:0000256" key="10">
    <source>
        <dbReference type="SAM" id="SignalP"/>
    </source>
</evidence>
<dbReference type="AlphaFoldDB" id="A0A401NJ47"/>
<gene>
    <name evidence="11" type="ORF">scyTo_0009254</name>
</gene>
<organism evidence="11 12">
    <name type="scientific">Scyliorhinus torazame</name>
    <name type="common">Cloudy catshark</name>
    <name type="synonym">Catulus torazame</name>
    <dbReference type="NCBI Taxonomy" id="75743"/>
    <lineage>
        <taxon>Eukaryota</taxon>
        <taxon>Metazoa</taxon>
        <taxon>Chordata</taxon>
        <taxon>Craniata</taxon>
        <taxon>Vertebrata</taxon>
        <taxon>Chondrichthyes</taxon>
        <taxon>Elasmobranchii</taxon>
        <taxon>Galeomorphii</taxon>
        <taxon>Galeoidea</taxon>
        <taxon>Carcharhiniformes</taxon>
        <taxon>Scyliorhinidae</taxon>
        <taxon>Scyliorhinus</taxon>
    </lineage>
</organism>
<dbReference type="CDD" id="cd23626">
    <property type="entry name" value="TFP_LU_ECD_LYPD6B"/>
    <property type="match status" value="1"/>
</dbReference>
<keyword evidence="9" id="KW-1133">Transmembrane helix</keyword>
<dbReference type="InterPro" id="IPR045860">
    <property type="entry name" value="Snake_toxin-like_sf"/>
</dbReference>
<proteinExistence type="predicted"/>
<dbReference type="STRING" id="75743.A0A401NJ47"/>
<dbReference type="EMBL" id="BFAA01003728">
    <property type="protein sequence ID" value="GCB60911.1"/>
    <property type="molecule type" value="Genomic_DNA"/>
</dbReference>
<evidence type="ECO:0000256" key="3">
    <source>
        <dbReference type="ARBA" id="ARBA00022622"/>
    </source>
</evidence>
<keyword evidence="7" id="KW-0325">Glycoprotein</keyword>
<dbReference type="InterPro" id="IPR039457">
    <property type="entry name" value="LYPD6-like"/>
</dbReference>
<comment type="caution">
    <text evidence="11">The sequence shown here is derived from an EMBL/GenBank/DDBJ whole genome shotgun (WGS) entry which is preliminary data.</text>
</comment>
<evidence type="ECO:0000313" key="11">
    <source>
        <dbReference type="EMBL" id="GCB60911.1"/>
    </source>
</evidence>
<name>A0A401NJ47_SCYTO</name>
<evidence type="ECO:0000256" key="1">
    <source>
        <dbReference type="ARBA" id="ARBA00004609"/>
    </source>
</evidence>
<sequence>MILPDTMPITHHLARVVLFQLLIYLVDRGFTRNVNFHNVRPPMSPTPFPNSFKCFTCNSALTNYECNRWAEDKWCPQYTEYCLTVHRFTSHGRSESVSKRCVSKEECQSVGCRHISNFGYTECTSCCEGMICNIEVPTNHTNAVLVVKQLHMFSSSANRRMLIIPWITVVLLVILLVL</sequence>
<feature type="transmembrane region" description="Helical" evidence="9">
    <location>
        <begin position="161"/>
        <end position="177"/>
    </location>
</feature>
<dbReference type="Proteomes" id="UP000288216">
    <property type="component" value="Unassembled WGS sequence"/>
</dbReference>
<dbReference type="GO" id="GO:0098552">
    <property type="term" value="C:side of membrane"/>
    <property type="evidence" value="ECO:0007669"/>
    <property type="project" value="UniProtKB-KW"/>
</dbReference>
<evidence type="ECO:0008006" key="13">
    <source>
        <dbReference type="Google" id="ProtNLM"/>
    </source>
</evidence>
<evidence type="ECO:0000256" key="8">
    <source>
        <dbReference type="ARBA" id="ARBA00023288"/>
    </source>
</evidence>
<protein>
    <recommendedName>
        <fullName evidence="13">UPAR/Ly6 domain-containing protein</fullName>
    </recommendedName>
</protein>
<evidence type="ECO:0000313" key="12">
    <source>
        <dbReference type="Proteomes" id="UP000288216"/>
    </source>
</evidence>
<evidence type="ECO:0000256" key="4">
    <source>
        <dbReference type="ARBA" id="ARBA00022729"/>
    </source>
</evidence>
<keyword evidence="5 9" id="KW-0472">Membrane</keyword>
<keyword evidence="8" id="KW-0449">Lipoprotein</keyword>
<dbReference type="GO" id="GO:0030548">
    <property type="term" value="F:acetylcholine receptor regulator activity"/>
    <property type="evidence" value="ECO:0007669"/>
    <property type="project" value="InterPro"/>
</dbReference>
<comment type="subcellular location">
    <subcellularLocation>
        <location evidence="1">Cell membrane</location>
        <topology evidence="1">Lipid-anchor</topology>
        <topology evidence="1">GPI-anchor</topology>
    </subcellularLocation>
</comment>
<keyword evidence="9" id="KW-0812">Transmembrane</keyword>
<keyword evidence="6" id="KW-1015">Disulfide bond</keyword>
<evidence type="ECO:0000256" key="5">
    <source>
        <dbReference type="ARBA" id="ARBA00023136"/>
    </source>
</evidence>
<reference evidence="11 12" key="1">
    <citation type="journal article" date="2018" name="Nat. Ecol. Evol.">
        <title>Shark genomes provide insights into elasmobranch evolution and the origin of vertebrates.</title>
        <authorList>
            <person name="Hara Y"/>
            <person name="Yamaguchi K"/>
            <person name="Onimaru K"/>
            <person name="Kadota M"/>
            <person name="Koyanagi M"/>
            <person name="Keeley SD"/>
            <person name="Tatsumi K"/>
            <person name="Tanaka K"/>
            <person name="Motone F"/>
            <person name="Kageyama Y"/>
            <person name="Nozu R"/>
            <person name="Adachi N"/>
            <person name="Nishimura O"/>
            <person name="Nakagawa R"/>
            <person name="Tanegashima C"/>
            <person name="Kiyatake I"/>
            <person name="Matsumoto R"/>
            <person name="Murakumo K"/>
            <person name="Nishida K"/>
            <person name="Terakita A"/>
            <person name="Kuratani S"/>
            <person name="Sato K"/>
            <person name="Hyodo S Kuraku.S."/>
        </authorList>
    </citation>
    <scope>NUCLEOTIDE SEQUENCE [LARGE SCALE GENOMIC DNA]</scope>
</reference>
<evidence type="ECO:0000256" key="7">
    <source>
        <dbReference type="ARBA" id="ARBA00023180"/>
    </source>
</evidence>
<feature type="signal peptide" evidence="10">
    <location>
        <begin position="1"/>
        <end position="28"/>
    </location>
</feature>
<dbReference type="Gene3D" id="2.10.60.10">
    <property type="entry name" value="CD59"/>
    <property type="match status" value="1"/>
</dbReference>
<keyword evidence="3" id="KW-0336">GPI-anchor</keyword>
<feature type="chain" id="PRO_5019494728" description="UPAR/Ly6 domain-containing protein" evidence="10">
    <location>
        <begin position="29"/>
        <end position="178"/>
    </location>
</feature>
<dbReference type="OMA" id="FVGCHRH"/>
<dbReference type="Pfam" id="PF16975">
    <property type="entry name" value="UPAR_LY6_2"/>
    <property type="match status" value="1"/>
</dbReference>
<keyword evidence="4 10" id="KW-0732">Signal</keyword>
<keyword evidence="12" id="KW-1185">Reference proteome</keyword>
<dbReference type="PANTHER" id="PTHR31171">
    <property type="entry name" value="LY6/PLAUR DOMAIN-CONTAINING PROTEIN 6"/>
    <property type="match status" value="1"/>
</dbReference>
<dbReference type="SUPFAM" id="SSF57302">
    <property type="entry name" value="Snake toxin-like"/>
    <property type="match status" value="1"/>
</dbReference>
<dbReference type="PANTHER" id="PTHR31171:SF3">
    <property type="entry name" value="LY6_PLAUR DOMAIN-CONTAINING PROTEIN 6B"/>
    <property type="match status" value="1"/>
</dbReference>
<evidence type="ECO:0000256" key="9">
    <source>
        <dbReference type="SAM" id="Phobius"/>
    </source>
</evidence>
<accession>A0A401NJ47</accession>
<keyword evidence="2" id="KW-1003">Cell membrane</keyword>
<dbReference type="OrthoDB" id="6149028at2759"/>
<evidence type="ECO:0000256" key="2">
    <source>
        <dbReference type="ARBA" id="ARBA00022475"/>
    </source>
</evidence>
<dbReference type="GO" id="GO:0005886">
    <property type="term" value="C:plasma membrane"/>
    <property type="evidence" value="ECO:0007669"/>
    <property type="project" value="UniProtKB-SubCell"/>
</dbReference>